<evidence type="ECO:0000313" key="3">
    <source>
        <dbReference type="Proteomes" id="UP000602510"/>
    </source>
</evidence>
<sequence>MKAKWASARDDEGRTGNCDPIRRPRHYSIVKDYWRDGTGMNYHPHLSTEAMDTIAAAGDAASVTSETSASPSPDISGRRIISDPSSECSAKRVKRIQGECVEDGLGAVAKGFSNGLAALGKGLVDVQNEDTHRLATAVQKQTGHFQIQSERAHAQTLQLLKQIETQSKQLREQNQNMRKLLNWIRHRN</sequence>
<evidence type="ECO:0000313" key="2">
    <source>
        <dbReference type="EMBL" id="KAF4043346.1"/>
    </source>
</evidence>
<gene>
    <name evidence="2" type="ORF">GN244_ATG04388</name>
</gene>
<name>A0A833TMP8_PHYIN</name>
<keyword evidence="1" id="KW-0175">Coiled coil</keyword>
<accession>A0A833TMP8</accession>
<evidence type="ECO:0000256" key="1">
    <source>
        <dbReference type="SAM" id="Coils"/>
    </source>
</evidence>
<protein>
    <submittedName>
        <fullName evidence="2">Uncharacterized protein</fullName>
    </submittedName>
</protein>
<reference evidence="2" key="1">
    <citation type="submission" date="2020-04" db="EMBL/GenBank/DDBJ databases">
        <title>Hybrid Assembly of Korean Phytophthora infestans isolates.</title>
        <authorList>
            <person name="Prokchorchik M."/>
            <person name="Lee Y."/>
            <person name="Seo J."/>
            <person name="Cho J.-H."/>
            <person name="Park Y.-E."/>
            <person name="Jang D.-C."/>
            <person name="Im J.-S."/>
            <person name="Choi J.-G."/>
            <person name="Park H.-J."/>
            <person name="Lee G.-B."/>
            <person name="Lee Y.-G."/>
            <person name="Hong S.-Y."/>
            <person name="Cho K."/>
            <person name="Sohn K.H."/>
        </authorList>
    </citation>
    <scope>NUCLEOTIDE SEQUENCE</scope>
    <source>
        <strain evidence="2">KR_1_A1</strain>
    </source>
</reference>
<organism evidence="2 3">
    <name type="scientific">Phytophthora infestans</name>
    <name type="common">Potato late blight agent</name>
    <name type="synonym">Botrytis infestans</name>
    <dbReference type="NCBI Taxonomy" id="4787"/>
    <lineage>
        <taxon>Eukaryota</taxon>
        <taxon>Sar</taxon>
        <taxon>Stramenopiles</taxon>
        <taxon>Oomycota</taxon>
        <taxon>Peronosporomycetes</taxon>
        <taxon>Peronosporales</taxon>
        <taxon>Peronosporaceae</taxon>
        <taxon>Phytophthora</taxon>
    </lineage>
</organism>
<dbReference type="EMBL" id="WSZM01000090">
    <property type="protein sequence ID" value="KAF4043346.1"/>
    <property type="molecule type" value="Genomic_DNA"/>
</dbReference>
<proteinExistence type="predicted"/>
<feature type="coiled-coil region" evidence="1">
    <location>
        <begin position="153"/>
        <end position="180"/>
    </location>
</feature>
<dbReference type="AlphaFoldDB" id="A0A833TMP8"/>
<comment type="caution">
    <text evidence="2">The sequence shown here is derived from an EMBL/GenBank/DDBJ whole genome shotgun (WGS) entry which is preliminary data.</text>
</comment>
<keyword evidence="3" id="KW-1185">Reference proteome</keyword>
<dbReference type="Proteomes" id="UP000602510">
    <property type="component" value="Unassembled WGS sequence"/>
</dbReference>